<organism evidence="2 3">
    <name type="scientific">Corynascus novoguineensis</name>
    <dbReference type="NCBI Taxonomy" id="1126955"/>
    <lineage>
        <taxon>Eukaryota</taxon>
        <taxon>Fungi</taxon>
        <taxon>Dikarya</taxon>
        <taxon>Ascomycota</taxon>
        <taxon>Pezizomycotina</taxon>
        <taxon>Sordariomycetes</taxon>
        <taxon>Sordariomycetidae</taxon>
        <taxon>Sordariales</taxon>
        <taxon>Chaetomiaceae</taxon>
        <taxon>Corynascus</taxon>
    </lineage>
</organism>
<dbReference type="PANTHER" id="PTHR28055">
    <property type="entry name" value="ALTERED INHERITANCE OF MITOCHONDRIA PROTEIN 41, MITOCHONDRIAL"/>
    <property type="match status" value="1"/>
</dbReference>
<protein>
    <recommendedName>
        <fullName evidence="1">Altered inheritance of mitochondria protein 41</fullName>
    </recommendedName>
</protein>
<accession>A0AAN7CN32</accession>
<dbReference type="Proteomes" id="UP001303647">
    <property type="component" value="Unassembled WGS sequence"/>
</dbReference>
<dbReference type="SUPFAM" id="SSF89095">
    <property type="entry name" value="GatB/YqeY motif"/>
    <property type="match status" value="1"/>
</dbReference>
<evidence type="ECO:0000256" key="1">
    <source>
        <dbReference type="RuleBase" id="RU365099"/>
    </source>
</evidence>
<reference evidence="2" key="2">
    <citation type="submission" date="2023-05" db="EMBL/GenBank/DDBJ databases">
        <authorList>
            <consortium name="Lawrence Berkeley National Laboratory"/>
            <person name="Steindorff A."/>
            <person name="Hensen N."/>
            <person name="Bonometti L."/>
            <person name="Westerberg I."/>
            <person name="Brannstrom I.O."/>
            <person name="Guillou S."/>
            <person name="Cros-Aarteil S."/>
            <person name="Calhoun S."/>
            <person name="Haridas S."/>
            <person name="Kuo A."/>
            <person name="Mondo S."/>
            <person name="Pangilinan J."/>
            <person name="Riley R."/>
            <person name="Labutti K."/>
            <person name="Andreopoulos B."/>
            <person name="Lipzen A."/>
            <person name="Chen C."/>
            <person name="Yanf M."/>
            <person name="Daum C."/>
            <person name="Ng V."/>
            <person name="Clum A."/>
            <person name="Ohm R."/>
            <person name="Martin F."/>
            <person name="Silar P."/>
            <person name="Natvig D."/>
            <person name="Lalanne C."/>
            <person name="Gautier V."/>
            <person name="Ament-Velasquez S.L."/>
            <person name="Kruys A."/>
            <person name="Hutchinson M.I."/>
            <person name="Powell A.J."/>
            <person name="Barry K."/>
            <person name="Miller A.N."/>
            <person name="Grigoriev I.V."/>
            <person name="Debuchy R."/>
            <person name="Gladieux P."/>
            <person name="Thoren M.H."/>
            <person name="Johannesson H."/>
        </authorList>
    </citation>
    <scope>NUCLEOTIDE SEQUENCE</scope>
    <source>
        <strain evidence="2">CBS 359.72</strain>
    </source>
</reference>
<dbReference type="InterPro" id="IPR042184">
    <property type="entry name" value="YqeY/Aim41_N"/>
</dbReference>
<dbReference type="InterPro" id="IPR019004">
    <property type="entry name" value="YqeY/Aim41"/>
</dbReference>
<comment type="caution">
    <text evidence="2">The sequence shown here is derived from an EMBL/GenBank/DDBJ whole genome shotgun (WGS) entry which is preliminary data.</text>
</comment>
<proteinExistence type="inferred from homology"/>
<comment type="similarity">
    <text evidence="1">Belongs to the AIM41 family.</text>
</comment>
<gene>
    <name evidence="1" type="primary">AIM41</name>
    <name evidence="2" type="ORF">C7999DRAFT_35356</name>
</gene>
<dbReference type="GO" id="GO:0016884">
    <property type="term" value="F:carbon-nitrogen ligase activity, with glutamine as amido-N-donor"/>
    <property type="evidence" value="ECO:0007669"/>
    <property type="project" value="UniProtKB-UniRule"/>
</dbReference>
<dbReference type="Gene3D" id="1.10.1510.10">
    <property type="entry name" value="Uncharacterised protein YqeY/AIM41 PF09424, N-terminal domain"/>
    <property type="match status" value="1"/>
</dbReference>
<keyword evidence="3" id="KW-1185">Reference proteome</keyword>
<keyword evidence="1" id="KW-0496">Mitochondrion</keyword>
<reference evidence="2" key="1">
    <citation type="journal article" date="2023" name="Mol. Phylogenet. Evol.">
        <title>Genome-scale phylogeny and comparative genomics of the fungal order Sordariales.</title>
        <authorList>
            <person name="Hensen N."/>
            <person name="Bonometti L."/>
            <person name="Westerberg I."/>
            <person name="Brannstrom I.O."/>
            <person name="Guillou S."/>
            <person name="Cros-Aarteil S."/>
            <person name="Calhoun S."/>
            <person name="Haridas S."/>
            <person name="Kuo A."/>
            <person name="Mondo S."/>
            <person name="Pangilinan J."/>
            <person name="Riley R."/>
            <person name="LaButti K."/>
            <person name="Andreopoulos B."/>
            <person name="Lipzen A."/>
            <person name="Chen C."/>
            <person name="Yan M."/>
            <person name="Daum C."/>
            <person name="Ng V."/>
            <person name="Clum A."/>
            <person name="Steindorff A."/>
            <person name="Ohm R.A."/>
            <person name="Martin F."/>
            <person name="Silar P."/>
            <person name="Natvig D.O."/>
            <person name="Lalanne C."/>
            <person name="Gautier V."/>
            <person name="Ament-Velasquez S.L."/>
            <person name="Kruys A."/>
            <person name="Hutchinson M.I."/>
            <person name="Powell A.J."/>
            <person name="Barry K."/>
            <person name="Miller A.N."/>
            <person name="Grigoriev I.V."/>
            <person name="Debuchy R."/>
            <person name="Gladieux P."/>
            <person name="Hiltunen Thoren M."/>
            <person name="Johannesson H."/>
        </authorList>
    </citation>
    <scope>NUCLEOTIDE SEQUENCE</scope>
    <source>
        <strain evidence="2">CBS 359.72</strain>
    </source>
</reference>
<sequence length="197" mass="21396">MASKLSLPLLRSFVRPSLRQTATMRITRTMYSTDAPPPPLLSKLKDDLKTAMRAKDANRLAVLRSVLAAALNASKTDKPIRTDAQLVSLLQKSALKSQEAAAEARQAGREDLAEKEEAQQRILEEYAAGSGVREVGEAELRQLVESTKANLLAEGTQEKALSGQIIKKLFTVGGPLDGAVVEKKEVVRLVMESCQAK</sequence>
<dbReference type="EMBL" id="MU857747">
    <property type="protein sequence ID" value="KAK4244272.1"/>
    <property type="molecule type" value="Genomic_DNA"/>
</dbReference>
<dbReference type="GO" id="GO:0005739">
    <property type="term" value="C:mitochondrion"/>
    <property type="evidence" value="ECO:0007669"/>
    <property type="project" value="UniProtKB-SubCell"/>
</dbReference>
<evidence type="ECO:0000313" key="3">
    <source>
        <dbReference type="Proteomes" id="UP001303647"/>
    </source>
</evidence>
<dbReference type="InterPro" id="IPR003789">
    <property type="entry name" value="Asn/Gln_tRNA_amidoTrase-B-like"/>
</dbReference>
<dbReference type="AlphaFoldDB" id="A0AAN7CN32"/>
<comment type="subcellular location">
    <subcellularLocation>
        <location evidence="1">Mitochondrion</location>
    </subcellularLocation>
</comment>
<evidence type="ECO:0000313" key="2">
    <source>
        <dbReference type="EMBL" id="KAK4244272.1"/>
    </source>
</evidence>
<dbReference type="PANTHER" id="PTHR28055:SF1">
    <property type="entry name" value="ALTERED INHERITANCE OF MITOCHONDRIA PROTEIN 41, MITOCHONDRIAL"/>
    <property type="match status" value="1"/>
</dbReference>
<name>A0AAN7CN32_9PEZI</name>
<dbReference type="Pfam" id="PF09424">
    <property type="entry name" value="YqeY"/>
    <property type="match status" value="1"/>
</dbReference>